<comment type="similarity">
    <text evidence="1 6">Belongs to the peptidase A1 family.</text>
</comment>
<feature type="active site" evidence="5">
    <location>
        <position position="118"/>
    </location>
</feature>
<evidence type="ECO:0000256" key="4">
    <source>
        <dbReference type="ARBA" id="ARBA00022801"/>
    </source>
</evidence>
<keyword evidence="10" id="KW-1185">Reference proteome</keyword>
<accession>A0A8H6C5A6</accession>
<name>A0A8H6C5A6_9LECA</name>
<dbReference type="Proteomes" id="UP000593566">
    <property type="component" value="Unassembled WGS sequence"/>
</dbReference>
<reference evidence="9 10" key="1">
    <citation type="journal article" date="2020" name="Genomics">
        <title>Complete, high-quality genomes from long-read metagenomic sequencing of two wolf lichen thalli reveals enigmatic genome architecture.</title>
        <authorList>
            <person name="McKenzie S.K."/>
            <person name="Walston R.F."/>
            <person name="Allen J.L."/>
        </authorList>
    </citation>
    <scope>NUCLEOTIDE SEQUENCE [LARGE SCALE GENOMIC DNA]</scope>
    <source>
        <strain evidence="9">WasteWater1</strain>
    </source>
</reference>
<dbReference type="FunFam" id="2.40.70.10:FF:000024">
    <property type="entry name" value="Endothiapepsin"/>
    <property type="match status" value="1"/>
</dbReference>
<dbReference type="InterPro" id="IPR001461">
    <property type="entry name" value="Aspartic_peptidase_A1"/>
</dbReference>
<dbReference type="PROSITE" id="PS00141">
    <property type="entry name" value="ASP_PROTEASE"/>
    <property type="match status" value="2"/>
</dbReference>
<evidence type="ECO:0000256" key="3">
    <source>
        <dbReference type="ARBA" id="ARBA00022750"/>
    </source>
</evidence>
<dbReference type="GeneID" id="59335218"/>
<dbReference type="PRINTS" id="PR00792">
    <property type="entry name" value="PEPSIN"/>
</dbReference>
<dbReference type="GO" id="GO:0006508">
    <property type="term" value="P:proteolysis"/>
    <property type="evidence" value="ECO:0007669"/>
    <property type="project" value="UniProtKB-KW"/>
</dbReference>
<keyword evidence="7" id="KW-0732">Signal</keyword>
<dbReference type="InterPro" id="IPR034163">
    <property type="entry name" value="Aspergillopepsin-like_cat_dom"/>
</dbReference>
<dbReference type="GO" id="GO:0004190">
    <property type="term" value="F:aspartic-type endopeptidase activity"/>
    <property type="evidence" value="ECO:0007669"/>
    <property type="project" value="UniProtKB-KW"/>
</dbReference>
<keyword evidence="4 6" id="KW-0378">Hydrolase</keyword>
<evidence type="ECO:0000256" key="2">
    <source>
        <dbReference type="ARBA" id="ARBA00022670"/>
    </source>
</evidence>
<organism evidence="9 10">
    <name type="scientific">Letharia lupina</name>
    <dbReference type="NCBI Taxonomy" id="560253"/>
    <lineage>
        <taxon>Eukaryota</taxon>
        <taxon>Fungi</taxon>
        <taxon>Dikarya</taxon>
        <taxon>Ascomycota</taxon>
        <taxon>Pezizomycotina</taxon>
        <taxon>Lecanoromycetes</taxon>
        <taxon>OSLEUM clade</taxon>
        <taxon>Lecanoromycetidae</taxon>
        <taxon>Lecanorales</taxon>
        <taxon>Lecanorineae</taxon>
        <taxon>Parmeliaceae</taxon>
        <taxon>Letharia</taxon>
    </lineage>
</organism>
<feature type="signal peptide" evidence="7">
    <location>
        <begin position="1"/>
        <end position="19"/>
    </location>
</feature>
<keyword evidence="2 6" id="KW-0645">Protease</keyword>
<dbReference type="PANTHER" id="PTHR47966">
    <property type="entry name" value="BETA-SITE APP-CLEAVING ENZYME, ISOFORM A-RELATED"/>
    <property type="match status" value="1"/>
</dbReference>
<dbReference type="SUPFAM" id="SSF50630">
    <property type="entry name" value="Acid proteases"/>
    <property type="match status" value="1"/>
</dbReference>
<evidence type="ECO:0000313" key="10">
    <source>
        <dbReference type="Proteomes" id="UP000593566"/>
    </source>
</evidence>
<dbReference type="CDD" id="cd06097">
    <property type="entry name" value="Aspergillopepsin_like"/>
    <property type="match status" value="1"/>
</dbReference>
<dbReference type="InterPro" id="IPR001969">
    <property type="entry name" value="Aspartic_peptidase_AS"/>
</dbReference>
<dbReference type="EMBL" id="JACCJB010000027">
    <property type="protein sequence ID" value="KAF6217480.1"/>
    <property type="molecule type" value="Genomic_DNA"/>
</dbReference>
<dbReference type="FunFam" id="2.40.70.10:FF:000026">
    <property type="entry name" value="Endothiapepsin"/>
    <property type="match status" value="1"/>
</dbReference>
<keyword evidence="3 6" id="KW-0064">Aspartyl protease</keyword>
<dbReference type="RefSeq" id="XP_037146915.1">
    <property type="nucleotide sequence ID" value="XM_037297714.1"/>
</dbReference>
<gene>
    <name evidence="9" type="ORF">HO133_006818</name>
</gene>
<evidence type="ECO:0000256" key="5">
    <source>
        <dbReference type="PIRSR" id="PIRSR601461-1"/>
    </source>
</evidence>
<evidence type="ECO:0000256" key="6">
    <source>
        <dbReference type="RuleBase" id="RU000454"/>
    </source>
</evidence>
<comment type="caution">
    <text evidence="9">The sequence shown here is derived from an EMBL/GenBank/DDBJ whole genome shotgun (WGS) entry which is preliminary data.</text>
</comment>
<feature type="domain" description="Peptidase A1" evidence="8">
    <location>
        <begin position="102"/>
        <end position="410"/>
    </location>
</feature>
<proteinExistence type="inferred from homology"/>
<protein>
    <recommendedName>
        <fullName evidence="8">Peptidase A1 domain-containing protein</fullName>
    </recommendedName>
</protein>
<dbReference type="InterPro" id="IPR021109">
    <property type="entry name" value="Peptidase_aspartic_dom_sf"/>
</dbReference>
<dbReference type="Gene3D" id="2.40.70.10">
    <property type="entry name" value="Acid Proteases"/>
    <property type="match status" value="2"/>
</dbReference>
<feature type="chain" id="PRO_5034569960" description="Peptidase A1 domain-containing protein" evidence="7">
    <location>
        <begin position="20"/>
        <end position="414"/>
    </location>
</feature>
<dbReference type="InterPro" id="IPR033121">
    <property type="entry name" value="PEPTIDASE_A1"/>
</dbReference>
<evidence type="ECO:0000313" key="9">
    <source>
        <dbReference type="EMBL" id="KAF6217480.1"/>
    </source>
</evidence>
<evidence type="ECO:0000256" key="1">
    <source>
        <dbReference type="ARBA" id="ARBA00007447"/>
    </source>
</evidence>
<evidence type="ECO:0000256" key="7">
    <source>
        <dbReference type="SAM" id="SignalP"/>
    </source>
</evidence>
<dbReference type="AlphaFoldDB" id="A0A8H6C5A6"/>
<evidence type="ECO:0000259" key="8">
    <source>
        <dbReference type="PROSITE" id="PS51767"/>
    </source>
</evidence>
<dbReference type="Pfam" id="PF00026">
    <property type="entry name" value="Asp"/>
    <property type="match status" value="1"/>
</dbReference>
<dbReference type="PANTHER" id="PTHR47966:SF2">
    <property type="entry name" value="ASPERGILLOPEPSIN-1-RELATED"/>
    <property type="match status" value="1"/>
</dbReference>
<sequence length="414" mass="42628">MHLLQQVTAASAFASIVAAAPYPLVSKRSSNVTGAAKFTVPQGPPKLQGKKIAGPIALARVYGKYARIGANAPAKVNAAASKAAGTNDGTVVASPEQYDQAYLESVTVGGQTLNLDFDTGSSDLWVFSSELPANEQTGHNIYNPASSKTSKVDTGETWSISYGDGSSASGNVYTDVVNIGGTTVTGQAVELAETISSEFAQDQSDGLLGLAFSSINTVTPNQQQTFFANSESSLESPLFTANLKKGEPGSYNFGYVDSSEYTGDITYTAVDNSQGFWGFTSSGYAVGSGSAVSESIPAIADTGTSLLLLPDDLVSAYYAQVSGSSNSQTDGGYIFACSAALPDLTLQIEGYAAVVPGSYLNYAPASESGSCFGGLQSNDGIGQSIFGDVFLKSQFVVFDDASGGPQLGFAAKDL</sequence>
<feature type="active site" evidence="5">
    <location>
        <position position="301"/>
    </location>
</feature>
<dbReference type="PROSITE" id="PS51767">
    <property type="entry name" value="PEPTIDASE_A1"/>
    <property type="match status" value="1"/>
</dbReference>